<dbReference type="RefSeq" id="WP_340332209.1">
    <property type="nucleotide sequence ID" value="NZ_JAZHOF010000012.1"/>
</dbReference>
<keyword evidence="4 5" id="KW-0720">Serine protease</keyword>
<feature type="domain" description="Peptidase S8/S53" evidence="8">
    <location>
        <begin position="161"/>
        <end position="462"/>
    </location>
</feature>
<evidence type="ECO:0000256" key="5">
    <source>
        <dbReference type="PROSITE-ProRule" id="PRU01240"/>
    </source>
</evidence>
<dbReference type="PROSITE" id="PS00138">
    <property type="entry name" value="SUBTILASE_SER"/>
    <property type="match status" value="1"/>
</dbReference>
<name>A0AAW9RW27_9HYPH</name>
<evidence type="ECO:0000259" key="8">
    <source>
        <dbReference type="Pfam" id="PF00082"/>
    </source>
</evidence>
<dbReference type="GO" id="GO:0006508">
    <property type="term" value="P:proteolysis"/>
    <property type="evidence" value="ECO:0007669"/>
    <property type="project" value="UniProtKB-KW"/>
</dbReference>
<comment type="similarity">
    <text evidence="1 5 6">Belongs to the peptidase S8 family.</text>
</comment>
<keyword evidence="3 5" id="KW-0378">Hydrolase</keyword>
<organism evidence="9 10">
    <name type="scientific">Microbaculum marinum</name>
    <dbReference type="NCBI Taxonomy" id="1764581"/>
    <lineage>
        <taxon>Bacteria</taxon>
        <taxon>Pseudomonadati</taxon>
        <taxon>Pseudomonadota</taxon>
        <taxon>Alphaproteobacteria</taxon>
        <taxon>Hyphomicrobiales</taxon>
        <taxon>Tepidamorphaceae</taxon>
        <taxon>Microbaculum</taxon>
    </lineage>
</organism>
<dbReference type="InterPro" id="IPR015500">
    <property type="entry name" value="Peptidase_S8_subtilisin-rel"/>
</dbReference>
<dbReference type="InterPro" id="IPR000209">
    <property type="entry name" value="Peptidase_S8/S53_dom"/>
</dbReference>
<evidence type="ECO:0000256" key="4">
    <source>
        <dbReference type="ARBA" id="ARBA00022825"/>
    </source>
</evidence>
<dbReference type="InterPro" id="IPR023828">
    <property type="entry name" value="Peptidase_S8_Ser-AS"/>
</dbReference>
<keyword evidence="7" id="KW-0732">Signal</keyword>
<evidence type="ECO:0000256" key="1">
    <source>
        <dbReference type="ARBA" id="ARBA00011073"/>
    </source>
</evidence>
<feature type="active site" description="Charge relay system" evidence="5">
    <location>
        <position position="427"/>
    </location>
</feature>
<protein>
    <submittedName>
        <fullName evidence="9">S8 family serine peptidase</fullName>
    </submittedName>
</protein>
<evidence type="ECO:0000256" key="3">
    <source>
        <dbReference type="ARBA" id="ARBA00022801"/>
    </source>
</evidence>
<comment type="caution">
    <text evidence="9">The sequence shown here is derived from an EMBL/GenBank/DDBJ whole genome shotgun (WGS) entry which is preliminary data.</text>
</comment>
<evidence type="ECO:0000256" key="6">
    <source>
        <dbReference type="RuleBase" id="RU003355"/>
    </source>
</evidence>
<evidence type="ECO:0000313" key="9">
    <source>
        <dbReference type="EMBL" id="MEJ8574508.1"/>
    </source>
</evidence>
<dbReference type="Pfam" id="PF00082">
    <property type="entry name" value="Peptidase_S8"/>
    <property type="match status" value="1"/>
</dbReference>
<accession>A0AAW9RW27</accession>
<feature type="chain" id="PRO_5043544376" evidence="7">
    <location>
        <begin position="23"/>
        <end position="487"/>
    </location>
</feature>
<dbReference type="PRINTS" id="PR00723">
    <property type="entry name" value="SUBTILISIN"/>
</dbReference>
<feature type="active site" description="Charge relay system" evidence="5">
    <location>
        <position position="228"/>
    </location>
</feature>
<keyword evidence="2 5" id="KW-0645">Protease</keyword>
<proteinExistence type="inferred from homology"/>
<dbReference type="PANTHER" id="PTHR43806:SF11">
    <property type="entry name" value="CEREVISIN-RELATED"/>
    <property type="match status" value="1"/>
</dbReference>
<dbReference type="AlphaFoldDB" id="A0AAW9RW27"/>
<dbReference type="InterPro" id="IPR022398">
    <property type="entry name" value="Peptidase_S8_His-AS"/>
</dbReference>
<reference evidence="9 10" key="1">
    <citation type="submission" date="2024-02" db="EMBL/GenBank/DDBJ databases">
        <title>Genome analysis and characterization of Microbaculum marinisediminis sp. nov., isolated from marine sediment.</title>
        <authorList>
            <person name="Du Z.-J."/>
            <person name="Ye Y.-Q."/>
            <person name="Zhang Z.-R."/>
            <person name="Yuan S.-M."/>
            <person name="Zhang X.-Y."/>
        </authorList>
    </citation>
    <scope>NUCLEOTIDE SEQUENCE [LARGE SCALE GENOMIC DNA]</scope>
    <source>
        <strain evidence="9 10">SDUM1044001</strain>
    </source>
</reference>
<keyword evidence="10" id="KW-1185">Reference proteome</keyword>
<evidence type="ECO:0000256" key="7">
    <source>
        <dbReference type="SAM" id="SignalP"/>
    </source>
</evidence>
<dbReference type="InterPro" id="IPR023827">
    <property type="entry name" value="Peptidase_S8_Asp-AS"/>
</dbReference>
<dbReference type="EMBL" id="JAZHOF010000012">
    <property type="protein sequence ID" value="MEJ8574508.1"/>
    <property type="molecule type" value="Genomic_DNA"/>
</dbReference>
<dbReference type="PROSITE" id="PS00137">
    <property type="entry name" value="SUBTILASE_HIS"/>
    <property type="match status" value="1"/>
</dbReference>
<dbReference type="GO" id="GO:0004252">
    <property type="term" value="F:serine-type endopeptidase activity"/>
    <property type="evidence" value="ECO:0007669"/>
    <property type="project" value="UniProtKB-UniRule"/>
</dbReference>
<dbReference type="Proteomes" id="UP001378188">
    <property type="component" value="Unassembled WGS sequence"/>
</dbReference>
<gene>
    <name evidence="9" type="ORF">V3328_23720</name>
</gene>
<dbReference type="InterPro" id="IPR050131">
    <property type="entry name" value="Peptidase_S8_subtilisin-like"/>
</dbReference>
<dbReference type="InterPro" id="IPR036852">
    <property type="entry name" value="Peptidase_S8/S53_dom_sf"/>
</dbReference>
<sequence>MRNYIVMAAVAASLGLPLAAQAQVEVREGNPPATATAVQTPSEALQTQRRVRVIVTLEDPAESGGNLSPREIRALQDAVIESVFDTTASAMESGSNPYGLSRLTVVPAFAVNVDEAELRRLQSDPRVENVALDMELDAFLTQSTKIIGMPAAWKAPYRATGDGETVAIVDTGVNLNHKFLDDSRIIGQACFSGAGNPAASFCPNGTTRQTGGNSGKNCPTKFAAGCVHGTHVAGIAAGYNTNPKDGEPLEGVAFDANIVAVQVFKKTKDDDGNDAIDTSFSDIFVALDWLYRNRNKFETPLTSINMSLGGGGPFTTNCDQDPLGRVMKVMIRRFRRADVAVVIASGNDGFTDGVAMPACVSNAITVGATTKWTFGQEERTAYYSNMGRMVDVLAPGGDAFYPVDTPYVSTILSSVPGNKFKGLQGTSMAAPHVAGVFAAIRSADKCGGKSVAAIEKALEKTGKKITDVNYTRRRVNLPRAMRRLGCN</sequence>
<dbReference type="Gene3D" id="3.40.50.200">
    <property type="entry name" value="Peptidase S8/S53 domain"/>
    <property type="match status" value="1"/>
</dbReference>
<feature type="active site" description="Charge relay system" evidence="5">
    <location>
        <position position="170"/>
    </location>
</feature>
<dbReference type="SUPFAM" id="SSF52743">
    <property type="entry name" value="Subtilisin-like"/>
    <property type="match status" value="1"/>
</dbReference>
<feature type="signal peptide" evidence="7">
    <location>
        <begin position="1"/>
        <end position="22"/>
    </location>
</feature>
<dbReference type="PROSITE" id="PS00136">
    <property type="entry name" value="SUBTILASE_ASP"/>
    <property type="match status" value="1"/>
</dbReference>
<evidence type="ECO:0000313" key="10">
    <source>
        <dbReference type="Proteomes" id="UP001378188"/>
    </source>
</evidence>
<dbReference type="PANTHER" id="PTHR43806">
    <property type="entry name" value="PEPTIDASE S8"/>
    <property type="match status" value="1"/>
</dbReference>
<dbReference type="PROSITE" id="PS51892">
    <property type="entry name" value="SUBTILASE"/>
    <property type="match status" value="1"/>
</dbReference>
<evidence type="ECO:0000256" key="2">
    <source>
        <dbReference type="ARBA" id="ARBA00022670"/>
    </source>
</evidence>